<dbReference type="RefSeq" id="WP_152126187.1">
    <property type="nucleotide sequence ID" value="NZ_WELI01000010.1"/>
</dbReference>
<dbReference type="PANTHER" id="PTHR30069">
    <property type="entry name" value="TONB-DEPENDENT OUTER MEMBRANE RECEPTOR"/>
    <property type="match status" value="1"/>
</dbReference>
<dbReference type="Proteomes" id="UP000488299">
    <property type="component" value="Unassembled WGS sequence"/>
</dbReference>
<keyword evidence="4" id="KW-1185">Reference proteome</keyword>
<dbReference type="GO" id="GO:0015344">
    <property type="term" value="F:siderophore uptake transmembrane transporter activity"/>
    <property type="evidence" value="ECO:0007669"/>
    <property type="project" value="TreeGrafter"/>
</dbReference>
<evidence type="ECO:0008006" key="5">
    <source>
        <dbReference type="Google" id="ProtNLM"/>
    </source>
</evidence>
<dbReference type="SUPFAM" id="SSF56935">
    <property type="entry name" value="Porins"/>
    <property type="match status" value="1"/>
</dbReference>
<proteinExistence type="predicted"/>
<evidence type="ECO:0000256" key="1">
    <source>
        <dbReference type="ARBA" id="ARBA00022729"/>
    </source>
</evidence>
<evidence type="ECO:0000313" key="3">
    <source>
        <dbReference type="EMBL" id="KAB7727552.1"/>
    </source>
</evidence>
<comment type="caution">
    <text evidence="3">The sequence shown here is derived from an EMBL/GenBank/DDBJ whole genome shotgun (WGS) entry which is preliminary data.</text>
</comment>
<feature type="chain" id="PRO_5029747278" description="TonB-dependent receptor plug domain-containing protein" evidence="2">
    <location>
        <begin position="20"/>
        <end position="833"/>
    </location>
</feature>
<organism evidence="3 4">
    <name type="scientific">Rudanella paleaurantiibacter</name>
    <dbReference type="NCBI Taxonomy" id="2614655"/>
    <lineage>
        <taxon>Bacteria</taxon>
        <taxon>Pseudomonadati</taxon>
        <taxon>Bacteroidota</taxon>
        <taxon>Cytophagia</taxon>
        <taxon>Cytophagales</taxon>
        <taxon>Cytophagaceae</taxon>
        <taxon>Rudanella</taxon>
    </lineage>
</organism>
<dbReference type="InterPro" id="IPR008969">
    <property type="entry name" value="CarboxyPept-like_regulatory"/>
</dbReference>
<accession>A0A7J5TWC1</accession>
<evidence type="ECO:0000313" key="4">
    <source>
        <dbReference type="Proteomes" id="UP000488299"/>
    </source>
</evidence>
<dbReference type="EMBL" id="WELI01000010">
    <property type="protein sequence ID" value="KAB7727552.1"/>
    <property type="molecule type" value="Genomic_DNA"/>
</dbReference>
<dbReference type="InterPro" id="IPR037066">
    <property type="entry name" value="Plug_dom_sf"/>
</dbReference>
<dbReference type="Gene3D" id="2.170.130.10">
    <property type="entry name" value="TonB-dependent receptor, plug domain"/>
    <property type="match status" value="1"/>
</dbReference>
<dbReference type="SUPFAM" id="SSF49464">
    <property type="entry name" value="Carboxypeptidase regulatory domain-like"/>
    <property type="match status" value="1"/>
</dbReference>
<feature type="signal peptide" evidence="2">
    <location>
        <begin position="1"/>
        <end position="19"/>
    </location>
</feature>
<dbReference type="Pfam" id="PF13620">
    <property type="entry name" value="CarboxypepD_reg"/>
    <property type="match status" value="1"/>
</dbReference>
<dbReference type="GO" id="GO:0044718">
    <property type="term" value="P:siderophore transmembrane transport"/>
    <property type="evidence" value="ECO:0007669"/>
    <property type="project" value="TreeGrafter"/>
</dbReference>
<name>A0A7J5TWC1_9BACT</name>
<dbReference type="InterPro" id="IPR039426">
    <property type="entry name" value="TonB-dep_rcpt-like"/>
</dbReference>
<dbReference type="AlphaFoldDB" id="A0A7J5TWC1"/>
<keyword evidence="1 2" id="KW-0732">Signal</keyword>
<dbReference type="Gene3D" id="2.60.40.1120">
    <property type="entry name" value="Carboxypeptidase-like, regulatory domain"/>
    <property type="match status" value="1"/>
</dbReference>
<gene>
    <name evidence="3" type="ORF">F5984_21005</name>
</gene>
<dbReference type="GO" id="GO:0009279">
    <property type="term" value="C:cell outer membrane"/>
    <property type="evidence" value="ECO:0007669"/>
    <property type="project" value="TreeGrafter"/>
</dbReference>
<dbReference type="PANTHER" id="PTHR30069:SF29">
    <property type="entry name" value="HEMOGLOBIN AND HEMOGLOBIN-HAPTOGLOBIN-BINDING PROTEIN 1-RELATED"/>
    <property type="match status" value="1"/>
</dbReference>
<sequence length="833" mass="92895">MKHLLPFLGLLLSSAMAWAQPTQTLRGRVVDRESKYPLFGATVQLLDKANKPTTGTTVDTLGRFRLPNVPVGRQTVLVTLIGYKNALLNNIVVDAGRETILDVELDEAINELATVTVKAQRTGDAKNEMALVSARQFTVDEADRYAGSRGEPARMASNFAGVQGADDSRNDIVIRGNSPSGVLWRVEGISIPNPNHFAIPGTSGGPVSIIRNNTLANSDFFTGAFPAEFGNGIAGVFDLKLRNGNNERHQRSLQFGFLGTEAMAEGPLSRKSGASYLVTYRYANLWLFNKIGIDIGTQAVPTYQDASFRFSFPLKGRDGAPGGRLSFWGFGGTSTVDILVSEQSVSDRNIFGQNDRDQYYTSRMFVSGLTFEKPLSRQTFLKATVAASGTVQDANHNYLFLRNGPDGKPAVQNDRFVIDRIAPILDYRFADTKASVSLALTHKFNARSSLKAGLNADTYFFNLYDSVRVVVTRPGVVAELRPWQPRWDTRTTALLLQPFVQWRTNLTEKLTLSAGLTSTIFTLNKNSVSPVEPRAGLVYELPNRQKLSVAVGLHSQMMPTYAYFYQTPDLTSSFWPTPMRELNREIGLTKSWHYVAAYDRLLGRNMRLKLEAYYQHLFNVPVEEGRTSFSILNTGAGFTRVFPQKLYNGGTGRNYGVELTLEKFFSNSYYFLVTGSLFDARYRGSDGVLRNTDFNGRYAFNALVAKEFTFERGQGKRNSLNVGAKYTAVGGRWYGPVDEAASQLAQEILFKDATRNTLQFAPYRRFDIKVDYKMNRMNARGGRLTHTIAVDLVNILGIENLLSLSYAPQPDGSFIKQEYQLGFLPVFYYRIDF</sequence>
<reference evidence="3 4" key="1">
    <citation type="submission" date="2019-10" db="EMBL/GenBank/DDBJ databases">
        <title>Rudanella paleaurantiibacter sp. nov., isolated from sludge.</title>
        <authorList>
            <person name="Xu S.Q."/>
        </authorList>
    </citation>
    <scope>NUCLEOTIDE SEQUENCE [LARGE SCALE GENOMIC DNA]</scope>
    <source>
        <strain evidence="3 4">HX-22-17</strain>
    </source>
</reference>
<protein>
    <recommendedName>
        <fullName evidence="5">TonB-dependent receptor plug domain-containing protein</fullName>
    </recommendedName>
</protein>
<evidence type="ECO:0000256" key="2">
    <source>
        <dbReference type="SAM" id="SignalP"/>
    </source>
</evidence>